<protein>
    <submittedName>
        <fullName evidence="1">Conjugal transfer protein</fullName>
    </submittedName>
</protein>
<evidence type="ECO:0000313" key="1">
    <source>
        <dbReference type="EMBL" id="MXP77079.1"/>
    </source>
</evidence>
<organism evidence="1 2">
    <name type="scientific">Sporofaciens musculi</name>
    <dbReference type="NCBI Taxonomy" id="2681861"/>
    <lineage>
        <taxon>Bacteria</taxon>
        <taxon>Bacillati</taxon>
        <taxon>Bacillota</taxon>
        <taxon>Clostridia</taxon>
        <taxon>Lachnospirales</taxon>
        <taxon>Lachnospiraceae</taxon>
        <taxon>Sporofaciens</taxon>
    </lineage>
</organism>
<name>A0A7X3SK38_9FIRM</name>
<sequence>MEQNREQDFVHYSIQFACLQKLKKRSLITVDEYEAIKKRLMRDYNVVTNLAA</sequence>
<accession>A0A7X3SK38</accession>
<comment type="caution">
    <text evidence="1">The sequence shown here is derived from an EMBL/GenBank/DDBJ whole genome shotgun (WGS) entry which is preliminary data.</text>
</comment>
<dbReference type="Proteomes" id="UP000460412">
    <property type="component" value="Unassembled WGS sequence"/>
</dbReference>
<proteinExistence type="predicted"/>
<dbReference type="EMBL" id="WUQX01000001">
    <property type="protein sequence ID" value="MXP77079.1"/>
    <property type="molecule type" value="Genomic_DNA"/>
</dbReference>
<keyword evidence="2" id="KW-1185">Reference proteome</keyword>
<dbReference type="RefSeq" id="WP_135977014.1">
    <property type="nucleotide sequence ID" value="NZ_WUQX01000001.1"/>
</dbReference>
<reference evidence="1 2" key="1">
    <citation type="submission" date="2019-12" db="EMBL/GenBank/DDBJ databases">
        <title>Sporaefaciens musculi gen. nov., sp. nov., a novel bacterium isolated from the caecum of an obese mouse.</title>
        <authorList>
            <person name="Rasmussen T.S."/>
            <person name="Streidl T."/>
            <person name="Hitch T.C.A."/>
            <person name="Wortmann E."/>
            <person name="Deptula P."/>
            <person name="Hansen M."/>
            <person name="Nielsen D.S."/>
            <person name="Clavel T."/>
            <person name="Vogensen F.K."/>
        </authorList>
    </citation>
    <scope>NUCLEOTIDE SEQUENCE [LARGE SCALE GENOMIC DNA]</scope>
    <source>
        <strain evidence="1 2">WCA-9-b2</strain>
    </source>
</reference>
<evidence type="ECO:0000313" key="2">
    <source>
        <dbReference type="Proteomes" id="UP000460412"/>
    </source>
</evidence>
<dbReference type="AlphaFoldDB" id="A0A7X3SK38"/>
<gene>
    <name evidence="1" type="ORF">GN277_17350</name>
</gene>